<gene>
    <name evidence="4" type="ORF">C7Y47_05740</name>
</gene>
<evidence type="ECO:0000256" key="1">
    <source>
        <dbReference type="SAM" id="Phobius"/>
    </source>
</evidence>
<feature type="transmembrane region" description="Helical" evidence="1">
    <location>
        <begin position="57"/>
        <end position="75"/>
    </location>
</feature>
<dbReference type="Pfam" id="PF13786">
    <property type="entry name" value="DUF4179"/>
    <property type="match status" value="1"/>
</dbReference>
<protein>
    <submittedName>
        <fullName evidence="4">DUF4179 domain-containing protein</fullName>
    </submittedName>
</protein>
<keyword evidence="1" id="KW-1133">Transmembrane helix</keyword>
<feature type="domain" description="DUF5643" evidence="3">
    <location>
        <begin position="245"/>
        <end position="344"/>
    </location>
</feature>
<dbReference type="InterPro" id="IPR040680">
    <property type="entry name" value="DUF5643"/>
</dbReference>
<evidence type="ECO:0000259" key="3">
    <source>
        <dbReference type="Pfam" id="PF18705"/>
    </source>
</evidence>
<dbReference type="AlphaFoldDB" id="A0A544UTK6"/>
<dbReference type="InterPro" id="IPR025436">
    <property type="entry name" value="DUF4179"/>
</dbReference>
<feature type="domain" description="DUF4179" evidence="2">
    <location>
        <begin position="53"/>
        <end position="141"/>
    </location>
</feature>
<proteinExistence type="predicted"/>
<organism evidence="4 5">
    <name type="scientific">Lysinibacillus sphaericus</name>
    <name type="common">Bacillus sphaericus</name>
    <dbReference type="NCBI Taxonomy" id="1421"/>
    <lineage>
        <taxon>Bacteria</taxon>
        <taxon>Bacillati</taxon>
        <taxon>Bacillota</taxon>
        <taxon>Bacilli</taxon>
        <taxon>Bacillales</taxon>
        <taxon>Bacillaceae</taxon>
        <taxon>Lysinibacillus</taxon>
    </lineage>
</organism>
<evidence type="ECO:0000259" key="2">
    <source>
        <dbReference type="Pfam" id="PF13786"/>
    </source>
</evidence>
<accession>A0A544UTK6</accession>
<dbReference type="Proteomes" id="UP000317944">
    <property type="component" value="Unassembled WGS sequence"/>
</dbReference>
<evidence type="ECO:0000313" key="5">
    <source>
        <dbReference type="Proteomes" id="UP000317944"/>
    </source>
</evidence>
<comment type="caution">
    <text evidence="4">The sequence shown here is derived from an EMBL/GenBank/DDBJ whole genome shotgun (WGS) entry which is preliminary data.</text>
</comment>
<reference evidence="4 5" key="1">
    <citation type="submission" date="2018-03" db="EMBL/GenBank/DDBJ databases">
        <title>Aerobic endospore-forming bacteria genome sequencing and assembly.</title>
        <authorList>
            <person name="Cavalcante D.A."/>
            <person name="Driks A."/>
            <person name="Putonti C."/>
            <person name="De-Souza M.T."/>
        </authorList>
    </citation>
    <scope>NUCLEOTIDE SEQUENCE [LARGE SCALE GENOMIC DNA]</scope>
    <source>
        <strain evidence="4 5">SDF0037</strain>
    </source>
</reference>
<sequence length="361" mass="40952">MDYREAIKMSELFKLFNRAKIQTEKYDETPLSEIEIARIKKRLHSKLKTQTSKKKKLTILSGVGVAMLATTIAISSPNALAKLPIIGSFIEQYMNHPDVNDEMYTTYKNIIGQTKENKYGTLTLNEVMLDQGELFITTTYHSNKPVPNSEYLKINKHLPDTDYLPLFPEIKIDGKEVESGSGGGAGNDKIDDQTFVIYSSISIPNIELSKPHDIQFSFKSDKLSDPWEFNFTATGEAIAAKTTETMINQSFSLPNGQKVVVEKITQSPVSLILYYHMFPAPDKTMDYDVQFRLYDQNNNELGQSAFKTMLENSTLRFQKENMEPITNITLVPHSINVKSGVPHKDVVKVFHEYTITTQLNK</sequence>
<name>A0A544UTK6_LYSSH</name>
<dbReference type="Pfam" id="PF18705">
    <property type="entry name" value="DUF5643"/>
    <property type="match status" value="1"/>
</dbReference>
<evidence type="ECO:0000313" key="4">
    <source>
        <dbReference type="EMBL" id="TQR37181.1"/>
    </source>
</evidence>
<dbReference type="OrthoDB" id="2729200at2"/>
<keyword evidence="1" id="KW-0812">Transmembrane</keyword>
<dbReference type="EMBL" id="SADV01000003">
    <property type="protein sequence ID" value="TQR37181.1"/>
    <property type="molecule type" value="Genomic_DNA"/>
</dbReference>
<dbReference type="Gene3D" id="2.60.40.1630">
    <property type="entry name" value="bacillus anthracis domain"/>
    <property type="match status" value="1"/>
</dbReference>
<keyword evidence="1" id="KW-0472">Membrane</keyword>